<dbReference type="PANTHER" id="PTHR46463">
    <property type="entry name" value="ZINC FINGER, RING/FYVE/PHD-TYPE"/>
    <property type="match status" value="1"/>
</dbReference>
<dbReference type="EC" id="2.3.2.27" evidence="2"/>
<dbReference type="Pfam" id="PF13639">
    <property type="entry name" value="zf-RING_2"/>
    <property type="match status" value="1"/>
</dbReference>
<dbReference type="Gene3D" id="3.30.40.10">
    <property type="entry name" value="Zinc/RING finger domain, C3HC4 (zinc finger)"/>
    <property type="match status" value="1"/>
</dbReference>
<dbReference type="SUPFAM" id="SSF57850">
    <property type="entry name" value="RING/U-box"/>
    <property type="match status" value="1"/>
</dbReference>
<keyword evidence="4" id="KW-0479">Metal-binding</keyword>
<dbReference type="PROSITE" id="PS50089">
    <property type="entry name" value="ZF_RING_2"/>
    <property type="match status" value="1"/>
</dbReference>
<name>A0A1D1XYE4_9ARAE</name>
<organism evidence="11">
    <name type="scientific">Anthurium amnicola</name>
    <dbReference type="NCBI Taxonomy" id="1678845"/>
    <lineage>
        <taxon>Eukaryota</taxon>
        <taxon>Viridiplantae</taxon>
        <taxon>Streptophyta</taxon>
        <taxon>Embryophyta</taxon>
        <taxon>Tracheophyta</taxon>
        <taxon>Spermatophyta</taxon>
        <taxon>Magnoliopsida</taxon>
        <taxon>Liliopsida</taxon>
        <taxon>Araceae</taxon>
        <taxon>Pothoideae</taxon>
        <taxon>Potheae</taxon>
        <taxon>Anthurium</taxon>
    </lineage>
</organism>
<evidence type="ECO:0000256" key="5">
    <source>
        <dbReference type="ARBA" id="ARBA00022771"/>
    </source>
</evidence>
<evidence type="ECO:0000256" key="3">
    <source>
        <dbReference type="ARBA" id="ARBA00022679"/>
    </source>
</evidence>
<dbReference type="InterPro" id="IPR013083">
    <property type="entry name" value="Znf_RING/FYVE/PHD"/>
</dbReference>
<dbReference type="InterPro" id="IPR001841">
    <property type="entry name" value="Znf_RING"/>
</dbReference>
<dbReference type="EMBL" id="GDJX01005009">
    <property type="protein sequence ID" value="JAT62927.1"/>
    <property type="molecule type" value="Transcribed_RNA"/>
</dbReference>
<feature type="domain" description="RING-type" evidence="10">
    <location>
        <begin position="175"/>
        <end position="215"/>
    </location>
</feature>
<evidence type="ECO:0000313" key="11">
    <source>
        <dbReference type="EMBL" id="JAT47340.1"/>
    </source>
</evidence>
<dbReference type="SMART" id="SM00184">
    <property type="entry name" value="RING"/>
    <property type="match status" value="1"/>
</dbReference>
<evidence type="ECO:0000256" key="2">
    <source>
        <dbReference type="ARBA" id="ARBA00012483"/>
    </source>
</evidence>
<evidence type="ECO:0000256" key="9">
    <source>
        <dbReference type="SAM" id="MobiDB-lite"/>
    </source>
</evidence>
<dbReference type="AlphaFoldDB" id="A0A1D1XYE4"/>
<keyword evidence="5 8" id="KW-0863">Zinc-finger</keyword>
<evidence type="ECO:0000313" key="12">
    <source>
        <dbReference type="EMBL" id="JAT62927.1"/>
    </source>
</evidence>
<feature type="compositionally biased region" description="Low complexity" evidence="9">
    <location>
        <begin position="60"/>
        <end position="70"/>
    </location>
</feature>
<evidence type="ECO:0000256" key="1">
    <source>
        <dbReference type="ARBA" id="ARBA00000900"/>
    </source>
</evidence>
<dbReference type="GO" id="GO:0008270">
    <property type="term" value="F:zinc ion binding"/>
    <property type="evidence" value="ECO:0007669"/>
    <property type="project" value="UniProtKB-KW"/>
</dbReference>
<protein>
    <recommendedName>
        <fullName evidence="2">RING-type E3 ubiquitin transferase</fullName>
        <ecNumber evidence="2">2.3.2.27</ecNumber>
    </recommendedName>
</protein>
<sequence length="225" mass="25241">MGSLCCCLHVEHSEDYAHPNSSIYRDCICFGCLAAQLLHAYTALFRREVRAIPSSVQGTSSSQEIASDSSIPDTYRAPPRPLPYDDPRCSPLHRDGLISRRDKASSHCHEESEPLRRSINEPDIESTCMSDKWSGSESQGQSKLCLSGSSFKHQSRDVTNIAAYIYTSSEDDDVCPTCLEEYISENPRITMQCSHHFHLGCIYEWMERSDACPVCGKVMVFNETT</sequence>
<evidence type="ECO:0000256" key="7">
    <source>
        <dbReference type="ARBA" id="ARBA00022833"/>
    </source>
</evidence>
<keyword evidence="7" id="KW-0862">Zinc</keyword>
<proteinExistence type="predicted"/>
<dbReference type="EMBL" id="GDJX01020596">
    <property type="protein sequence ID" value="JAT47340.1"/>
    <property type="molecule type" value="Transcribed_RNA"/>
</dbReference>
<evidence type="ECO:0000256" key="6">
    <source>
        <dbReference type="ARBA" id="ARBA00022786"/>
    </source>
</evidence>
<keyword evidence="6" id="KW-0833">Ubl conjugation pathway</keyword>
<feature type="region of interest" description="Disordered" evidence="9">
    <location>
        <begin position="56"/>
        <end position="86"/>
    </location>
</feature>
<evidence type="ECO:0000256" key="8">
    <source>
        <dbReference type="PROSITE-ProRule" id="PRU00175"/>
    </source>
</evidence>
<evidence type="ECO:0000256" key="4">
    <source>
        <dbReference type="ARBA" id="ARBA00022723"/>
    </source>
</evidence>
<keyword evidence="3" id="KW-0808">Transferase</keyword>
<gene>
    <name evidence="11" type="primary">At3g02290_16</name>
    <name evidence="12" type="synonym">At3g02290_2</name>
    <name evidence="12" type="ORF">g.67754</name>
    <name evidence="11" type="ORF">g.67756</name>
</gene>
<dbReference type="PANTHER" id="PTHR46463:SF93">
    <property type="entry name" value="OS11G0629300 PROTEIN"/>
    <property type="match status" value="1"/>
</dbReference>
<dbReference type="GO" id="GO:0061630">
    <property type="term" value="F:ubiquitin protein ligase activity"/>
    <property type="evidence" value="ECO:0007669"/>
    <property type="project" value="UniProtKB-EC"/>
</dbReference>
<reference evidence="11" key="1">
    <citation type="submission" date="2015-07" db="EMBL/GenBank/DDBJ databases">
        <title>Transcriptome Assembly of Anthurium amnicola.</title>
        <authorList>
            <person name="Suzuki J."/>
        </authorList>
    </citation>
    <scope>NUCLEOTIDE SEQUENCE</scope>
</reference>
<evidence type="ECO:0000259" key="10">
    <source>
        <dbReference type="PROSITE" id="PS50089"/>
    </source>
</evidence>
<accession>A0A1D1XYE4</accession>
<comment type="catalytic activity">
    <reaction evidence="1">
        <text>S-ubiquitinyl-[E2 ubiquitin-conjugating enzyme]-L-cysteine + [acceptor protein]-L-lysine = [E2 ubiquitin-conjugating enzyme]-L-cysteine + N(6)-ubiquitinyl-[acceptor protein]-L-lysine.</text>
        <dbReference type="EC" id="2.3.2.27"/>
    </reaction>
</comment>